<evidence type="ECO:0000313" key="1">
    <source>
        <dbReference type="EMBL" id="MBM0232010.1"/>
    </source>
</evidence>
<accession>A0ABS1XRX4</accession>
<comment type="caution">
    <text evidence="1">The sequence shown here is derived from an EMBL/GenBank/DDBJ whole genome shotgun (WGS) entry which is preliminary data.</text>
</comment>
<keyword evidence="2" id="KW-1185">Reference proteome</keyword>
<evidence type="ECO:0000313" key="2">
    <source>
        <dbReference type="Proteomes" id="UP000601027"/>
    </source>
</evidence>
<dbReference type="Proteomes" id="UP000601027">
    <property type="component" value="Unassembled WGS sequence"/>
</dbReference>
<reference evidence="1 2" key="1">
    <citation type="submission" date="2021-01" db="EMBL/GenBank/DDBJ databases">
        <title>Draft genome sequence of Micromonospora sp. strain STR1_7.</title>
        <authorList>
            <person name="Karlyshev A."/>
            <person name="Jawad R."/>
        </authorList>
    </citation>
    <scope>NUCLEOTIDE SEQUENCE [LARGE SCALE GENOMIC DNA]</scope>
    <source>
        <strain evidence="1 2">STR1-7</strain>
    </source>
</reference>
<dbReference type="EMBL" id="JAEVHM010000029">
    <property type="protein sequence ID" value="MBM0232010.1"/>
    <property type="molecule type" value="Genomic_DNA"/>
</dbReference>
<name>A0ABS1XRX4_9ACTN</name>
<dbReference type="RefSeq" id="WP_203174453.1">
    <property type="nucleotide sequence ID" value="NZ_JAEVHM010000029.1"/>
</dbReference>
<proteinExistence type="predicted"/>
<sequence>MTLVDADWWSILRALDEPVAPVAGGIGREPILRAMVGGSMPEPMPAALNERVARGEGDGLEVPRDFDHAAVQGRFDRLAERLSETYGCPCDPGLAQDSACFGSIWIPAEASRSHTKRTRIPLSLSVSVSKFGGLATYGPSGPSGHKPYVHPDDRQRIEQALAGLGYLIVPTHILATPYVGPNGWVFGPTANATWFTRFFDDL</sequence>
<gene>
    <name evidence="1" type="ORF">JNW91_09115</name>
</gene>
<organism evidence="1 2">
    <name type="scientific">Micromonospora parastrephiae</name>
    <dbReference type="NCBI Taxonomy" id="2806101"/>
    <lineage>
        <taxon>Bacteria</taxon>
        <taxon>Bacillati</taxon>
        <taxon>Actinomycetota</taxon>
        <taxon>Actinomycetes</taxon>
        <taxon>Micromonosporales</taxon>
        <taxon>Micromonosporaceae</taxon>
        <taxon>Micromonospora</taxon>
    </lineage>
</organism>
<protein>
    <submittedName>
        <fullName evidence="1">Uncharacterized protein</fullName>
    </submittedName>
</protein>